<evidence type="ECO:0000256" key="1">
    <source>
        <dbReference type="SAM" id="MobiDB-lite"/>
    </source>
</evidence>
<protein>
    <recommendedName>
        <fullName evidence="5">Outer membrane protein beta-barrel domain-containing protein</fullName>
    </recommendedName>
</protein>
<comment type="caution">
    <text evidence="3">The sequence shown here is derived from an EMBL/GenBank/DDBJ whole genome shotgun (WGS) entry which is preliminary data.</text>
</comment>
<evidence type="ECO:0000256" key="2">
    <source>
        <dbReference type="SAM" id="SignalP"/>
    </source>
</evidence>
<dbReference type="HOGENOM" id="CLU_018236_0_0_10"/>
<reference evidence="3 4" key="1">
    <citation type="submission" date="2010-10" db="EMBL/GenBank/DDBJ databases">
        <authorList>
            <person name="Muzny D."/>
            <person name="Qin X."/>
            <person name="Deng J."/>
            <person name="Jiang H."/>
            <person name="Liu Y."/>
            <person name="Qu J."/>
            <person name="Song X.-Z."/>
            <person name="Zhang L."/>
            <person name="Thornton R."/>
            <person name="Coyle M."/>
            <person name="Francisco L."/>
            <person name="Jackson L."/>
            <person name="Javaid M."/>
            <person name="Korchina V."/>
            <person name="Kovar C."/>
            <person name="Mata R."/>
            <person name="Mathew T."/>
            <person name="Ngo R."/>
            <person name="Nguyen L."/>
            <person name="Nguyen N."/>
            <person name="Okwuonu G."/>
            <person name="Ongeri F."/>
            <person name="Pham C."/>
            <person name="Simmons D."/>
            <person name="Wilczek-Boney K."/>
            <person name="Hale W."/>
            <person name="Jakkamsetti A."/>
            <person name="Pham P."/>
            <person name="Ruth R."/>
            <person name="San Lucas F."/>
            <person name="Warren J."/>
            <person name="Zhang J."/>
            <person name="Zhao Z."/>
            <person name="Zhou C."/>
            <person name="Zhu D."/>
            <person name="Lee S."/>
            <person name="Bess C."/>
            <person name="Blankenburg K."/>
            <person name="Forbes L."/>
            <person name="Fu Q."/>
            <person name="Gubbala S."/>
            <person name="Hirani K."/>
            <person name="Jayaseelan J.C."/>
            <person name="Lara F."/>
            <person name="Munidasa M."/>
            <person name="Palculict T."/>
            <person name="Patil S."/>
            <person name="Pu L.-L."/>
            <person name="Saada N."/>
            <person name="Tang L."/>
            <person name="Weissenberger G."/>
            <person name="Zhu Y."/>
            <person name="Hemphill L."/>
            <person name="Shang Y."/>
            <person name="Youmans B."/>
            <person name="Ayvaz T."/>
            <person name="Ross M."/>
            <person name="Santibanez J."/>
            <person name="Aqrawi P."/>
            <person name="Gross S."/>
            <person name="Joshi V."/>
            <person name="Fowler G."/>
            <person name="Nazareth L."/>
            <person name="Reid J."/>
            <person name="Worley K."/>
            <person name="Petrosino J."/>
            <person name="Highlander S."/>
            <person name="Gibbs R."/>
        </authorList>
    </citation>
    <scope>NUCLEOTIDE SEQUENCE [LARGE SCALE GENOMIC DNA]</scope>
    <source>
        <strain evidence="3 4">F0287</strain>
    </source>
</reference>
<dbReference type="Proteomes" id="UP000005391">
    <property type="component" value="Unassembled WGS sequence"/>
</dbReference>
<name>E4MUT5_CAPOC</name>
<sequence length="823" mass="93888">MARTYLLVFFVLLSLPLLAQQVDLENIDTQLKEKLKKKPFSISGSASVSGVYNQASDSPTNEPFLYFFNGNITLGFYDWTMPINYRYTNQGDALDYQIPFKFNRLSLHPKYKWILAHIGDVSMSFSPYTFNGLQFTGGGLELTSEKYPLRASFMGGRLAKATEYDGRPQTIPTYERWGYGTKLSYKKEDLEIGGILFFANDKANSLSVPIPDEKKIYPLSNQVYSGFAKYKPLHFVEVFGEYALSLLGNTQSQKQDFTAYNAGINFIFTKASVGVRYEKVDPDYKTLGAYYFVNDMENITLNSSLNLFNGNVSIATSIGRQHDNLNQQKPKQSNQWVGSANVNAKVTSKLSLSGSYSNFTMFTNKLINPFDRINNPQLYEHPQDSINYRQVSQNTNANIAYAINEKQNITLSYSFNDVVNKQNDIVRRGGISRFHNAGATYILQFPESKLSLSPSFNYSYSIVAREKTQVMGPSLTVGKAFFEDKLNTTLLGNYSISQSDTSKGSTANVQLNVNFLPWKNHQFTLSALQSFRNAESDTQNTSAQSTNVSVGYTYHFEKVELPFPSFKFKKKEKTPKEKKPRKEKKQKVEKAEDLERAKDTIPLQEEKVMPEVPATTEEPIEQATKTTEEKVVIKDIPELSNITDLSFMGELNTQIAEVHRQLQVSAKKDKKRLLQEQKLLVEKAKKQQADYRYFVFRCLKNLYKQALESDDKFKADLFAKKQAYDLNNTAENQELLYKAEEGYQAHLWMLNELKDITIEHLIQEKGLLSNFAEQHKEEIYQTIAQKLSPQQKMDAISVLLADFYHKAFFNSSSNYSSEIKKAP</sequence>
<feature type="compositionally biased region" description="Basic and acidic residues" evidence="1">
    <location>
        <begin position="586"/>
        <end position="605"/>
    </location>
</feature>
<feature type="compositionally biased region" description="Basic residues" evidence="1">
    <location>
        <begin position="570"/>
        <end position="585"/>
    </location>
</feature>
<gene>
    <name evidence="3" type="ORF">HMPREF1977_2145</name>
</gene>
<accession>E4MUT5</accession>
<dbReference type="RefSeq" id="WP_002675202.1">
    <property type="nucleotide sequence ID" value="NZ_GL573160.1"/>
</dbReference>
<dbReference type="SUPFAM" id="SSF56935">
    <property type="entry name" value="Porins"/>
    <property type="match status" value="2"/>
</dbReference>
<feature type="signal peptide" evidence="2">
    <location>
        <begin position="1"/>
        <end position="19"/>
    </location>
</feature>
<evidence type="ECO:0008006" key="5">
    <source>
        <dbReference type="Google" id="ProtNLM"/>
    </source>
</evidence>
<dbReference type="eggNOG" id="COG3188">
    <property type="taxonomic scope" value="Bacteria"/>
</dbReference>
<feature type="region of interest" description="Disordered" evidence="1">
    <location>
        <begin position="570"/>
        <end position="605"/>
    </location>
</feature>
<dbReference type="EMBL" id="AEOH01000050">
    <property type="protein sequence ID" value="EFS96504.1"/>
    <property type="molecule type" value="Genomic_DNA"/>
</dbReference>
<dbReference type="AlphaFoldDB" id="E4MUT5"/>
<organism evidence="3 4">
    <name type="scientific">Capnocytophaga ochracea F0287</name>
    <dbReference type="NCBI Taxonomy" id="873517"/>
    <lineage>
        <taxon>Bacteria</taxon>
        <taxon>Pseudomonadati</taxon>
        <taxon>Bacteroidota</taxon>
        <taxon>Flavobacteriia</taxon>
        <taxon>Flavobacteriales</taxon>
        <taxon>Flavobacteriaceae</taxon>
        <taxon>Capnocytophaga</taxon>
    </lineage>
</organism>
<proteinExistence type="predicted"/>
<evidence type="ECO:0000313" key="3">
    <source>
        <dbReference type="EMBL" id="EFS96504.1"/>
    </source>
</evidence>
<keyword evidence="2" id="KW-0732">Signal</keyword>
<feature type="chain" id="PRO_5003186077" description="Outer membrane protein beta-barrel domain-containing protein" evidence="2">
    <location>
        <begin position="20"/>
        <end position="823"/>
    </location>
</feature>
<evidence type="ECO:0000313" key="4">
    <source>
        <dbReference type="Proteomes" id="UP000005391"/>
    </source>
</evidence>